<comment type="caution">
    <text evidence="1">The sequence shown here is derived from an EMBL/GenBank/DDBJ whole genome shotgun (WGS) entry which is preliminary data.</text>
</comment>
<sequence>MTSLKRSMSLCFIEIWSRNATISIHRPHLEGQDDELPLRTTGSDLLLESQGIACPVGANVTLKGAKSDILLRQVK</sequence>
<reference evidence="1 2" key="1">
    <citation type="journal article" date="2020" name="Nat. Food">
        <title>A phased Vanilla planifolia genome enables genetic improvement of flavour and production.</title>
        <authorList>
            <person name="Hasing T."/>
            <person name="Tang H."/>
            <person name="Brym M."/>
            <person name="Khazi F."/>
            <person name="Huang T."/>
            <person name="Chambers A.H."/>
        </authorList>
    </citation>
    <scope>NUCLEOTIDE SEQUENCE [LARGE SCALE GENOMIC DNA]</scope>
    <source>
        <tissue evidence="1">Leaf</tissue>
    </source>
</reference>
<dbReference type="EMBL" id="JADCNM010000002">
    <property type="protein sequence ID" value="KAG0493928.1"/>
    <property type="molecule type" value="Genomic_DNA"/>
</dbReference>
<proteinExistence type="predicted"/>
<dbReference type="Proteomes" id="UP000639772">
    <property type="component" value="Unassembled WGS sequence"/>
</dbReference>
<evidence type="ECO:0000313" key="2">
    <source>
        <dbReference type="Proteomes" id="UP000639772"/>
    </source>
</evidence>
<name>A0A835VE43_VANPL</name>
<evidence type="ECO:0000313" key="1">
    <source>
        <dbReference type="EMBL" id="KAG0493928.1"/>
    </source>
</evidence>
<organism evidence="1 2">
    <name type="scientific">Vanilla planifolia</name>
    <name type="common">Vanilla</name>
    <dbReference type="NCBI Taxonomy" id="51239"/>
    <lineage>
        <taxon>Eukaryota</taxon>
        <taxon>Viridiplantae</taxon>
        <taxon>Streptophyta</taxon>
        <taxon>Embryophyta</taxon>
        <taxon>Tracheophyta</taxon>
        <taxon>Spermatophyta</taxon>
        <taxon>Magnoliopsida</taxon>
        <taxon>Liliopsida</taxon>
        <taxon>Asparagales</taxon>
        <taxon>Orchidaceae</taxon>
        <taxon>Vanilloideae</taxon>
        <taxon>Vanilleae</taxon>
        <taxon>Vanilla</taxon>
    </lineage>
</organism>
<protein>
    <submittedName>
        <fullName evidence="1">Uncharacterized protein</fullName>
    </submittedName>
</protein>
<gene>
    <name evidence="1" type="ORF">HPP92_004922</name>
</gene>
<dbReference type="AlphaFoldDB" id="A0A835VE43"/>
<accession>A0A835VE43</accession>